<keyword evidence="1" id="KW-0812">Transmembrane</keyword>
<dbReference type="Proteomes" id="UP000316759">
    <property type="component" value="Unassembled WGS sequence"/>
</dbReference>
<keyword evidence="1" id="KW-1133">Transmembrane helix</keyword>
<dbReference type="EMBL" id="SUNJ01014542">
    <property type="protein sequence ID" value="TPP56424.1"/>
    <property type="molecule type" value="Genomic_DNA"/>
</dbReference>
<name>A0A504Y5U5_FASGI</name>
<dbReference type="OrthoDB" id="1875751at2759"/>
<accession>A0A504Y5U5</accession>
<comment type="caution">
    <text evidence="2">The sequence shown here is derived from an EMBL/GenBank/DDBJ whole genome shotgun (WGS) entry which is preliminary data.</text>
</comment>
<organism evidence="2 3">
    <name type="scientific">Fasciola gigantica</name>
    <name type="common">Giant liver fluke</name>
    <dbReference type="NCBI Taxonomy" id="46835"/>
    <lineage>
        <taxon>Eukaryota</taxon>
        <taxon>Metazoa</taxon>
        <taxon>Spiralia</taxon>
        <taxon>Lophotrochozoa</taxon>
        <taxon>Platyhelminthes</taxon>
        <taxon>Trematoda</taxon>
        <taxon>Digenea</taxon>
        <taxon>Plagiorchiida</taxon>
        <taxon>Echinostomata</taxon>
        <taxon>Echinostomatoidea</taxon>
        <taxon>Fasciolidae</taxon>
        <taxon>Fasciola</taxon>
    </lineage>
</organism>
<proteinExistence type="predicted"/>
<evidence type="ECO:0000313" key="3">
    <source>
        <dbReference type="Proteomes" id="UP000316759"/>
    </source>
</evidence>
<evidence type="ECO:0000313" key="2">
    <source>
        <dbReference type="EMBL" id="TPP56424.1"/>
    </source>
</evidence>
<gene>
    <name evidence="2" type="ORF">FGIG_05118</name>
</gene>
<sequence length="127" mass="13852">MPTLFLLTANIPAHILGVTHMVMDIMDTITTGMPQLDTVHFPACRRISFEIDRLVVTWVLLMSAVLLVLLFIATTEYSEPANINYNLLTAQQIDRHAPTTGLDFSTAHSFQAAAKVVAGAAAGFSHQ</sequence>
<keyword evidence="3" id="KW-1185">Reference proteome</keyword>
<reference evidence="2 3" key="1">
    <citation type="submission" date="2019-04" db="EMBL/GenBank/DDBJ databases">
        <title>Annotation for the trematode Fasciola gigantica.</title>
        <authorList>
            <person name="Choi Y.-J."/>
        </authorList>
    </citation>
    <scope>NUCLEOTIDE SEQUENCE [LARGE SCALE GENOMIC DNA]</scope>
    <source>
        <strain evidence="2">Uganda_cow_1</strain>
    </source>
</reference>
<dbReference type="AlphaFoldDB" id="A0A504Y5U5"/>
<protein>
    <submittedName>
        <fullName evidence="2">Uncharacterized protein</fullName>
    </submittedName>
</protein>
<evidence type="ECO:0000256" key="1">
    <source>
        <dbReference type="SAM" id="Phobius"/>
    </source>
</evidence>
<keyword evidence="1" id="KW-0472">Membrane</keyword>
<feature type="transmembrane region" description="Helical" evidence="1">
    <location>
        <begin position="55"/>
        <end position="73"/>
    </location>
</feature>